<accession>A0A817A6G8</accession>
<proteinExistence type="predicted"/>
<dbReference type="AlphaFoldDB" id="A0A817A6G8"/>
<organism evidence="1">
    <name type="scientific">Brassica napus</name>
    <name type="common">Rape</name>
    <dbReference type="NCBI Taxonomy" id="3708"/>
    <lineage>
        <taxon>Eukaryota</taxon>
        <taxon>Viridiplantae</taxon>
        <taxon>Streptophyta</taxon>
        <taxon>Embryophyta</taxon>
        <taxon>Tracheophyta</taxon>
        <taxon>Spermatophyta</taxon>
        <taxon>Magnoliopsida</taxon>
        <taxon>eudicotyledons</taxon>
        <taxon>Gunneridae</taxon>
        <taxon>Pentapetalae</taxon>
        <taxon>rosids</taxon>
        <taxon>malvids</taxon>
        <taxon>Brassicales</taxon>
        <taxon>Brassicaceae</taxon>
        <taxon>Brassiceae</taxon>
        <taxon>Brassica</taxon>
    </lineage>
</organism>
<name>A0A817A6G8_BRANA</name>
<feature type="non-terminal residue" evidence="1">
    <location>
        <position position="119"/>
    </location>
</feature>
<protein>
    <submittedName>
        <fullName evidence="1">(rape) hypothetical protein</fullName>
    </submittedName>
</protein>
<gene>
    <name evidence="1" type="ORF">DARMORV10_A08P20800.1</name>
</gene>
<dbReference type="Gene3D" id="3.60.40.10">
    <property type="entry name" value="PPM-type phosphatase domain"/>
    <property type="match status" value="1"/>
</dbReference>
<dbReference type="Proteomes" id="UP001295469">
    <property type="component" value="Chromosome A08"/>
</dbReference>
<reference evidence="1" key="1">
    <citation type="submission" date="2021-01" db="EMBL/GenBank/DDBJ databases">
        <authorList>
            <consortium name="Genoscope - CEA"/>
            <person name="William W."/>
        </authorList>
    </citation>
    <scope>NUCLEOTIDE SEQUENCE</scope>
</reference>
<evidence type="ECO:0000313" key="1">
    <source>
        <dbReference type="EMBL" id="CAF2245651.1"/>
    </source>
</evidence>
<dbReference type="EMBL" id="HG994362">
    <property type="protein sequence ID" value="CAF2245651.1"/>
    <property type="molecule type" value="Genomic_DNA"/>
</dbReference>
<sequence length="119" mass="13472">CHHAGGQIVSSLPMLSARKIWPQKNRATLRADFVMGFLLFKITHKGSRDQEIKGSGEISAIQLSSEHNANNEDVCFELKDLHPDDPQIVVFKHGVWRVKGIIQVVYHSLQHLYSTVIEE</sequence>
<dbReference type="InterPro" id="IPR036457">
    <property type="entry name" value="PPM-type-like_dom_sf"/>
</dbReference>